<dbReference type="InterPro" id="IPR017871">
    <property type="entry name" value="ABC_transporter-like_CS"/>
</dbReference>
<evidence type="ECO:0000313" key="13">
    <source>
        <dbReference type="Proteomes" id="UP000283509"/>
    </source>
</evidence>
<dbReference type="InterPro" id="IPR013525">
    <property type="entry name" value="ABC2_TM"/>
</dbReference>
<evidence type="ECO:0000256" key="3">
    <source>
        <dbReference type="ARBA" id="ARBA00022448"/>
    </source>
</evidence>
<proteinExistence type="inferred from homology"/>
<dbReference type="InterPro" id="IPR003593">
    <property type="entry name" value="AAA+_ATPase"/>
</dbReference>
<dbReference type="Pfam" id="PF01061">
    <property type="entry name" value="ABC2_membrane"/>
    <property type="match status" value="1"/>
</dbReference>
<protein>
    <submittedName>
        <fullName evidence="12">ABC protein, subfamily ABCG</fullName>
    </submittedName>
</protein>
<keyword evidence="4 10" id="KW-0812">Transmembrane</keyword>
<evidence type="ECO:0000256" key="10">
    <source>
        <dbReference type="SAM" id="Phobius"/>
    </source>
</evidence>
<comment type="similarity">
    <text evidence="2">Belongs to the ABC transporter superfamily. ABCG family. Eye pigment precursor importer (TC 3.A.1.204) subfamily.</text>
</comment>
<feature type="transmembrane region" description="Helical" evidence="10">
    <location>
        <begin position="526"/>
        <end position="546"/>
    </location>
</feature>
<feature type="transmembrane region" description="Helical" evidence="10">
    <location>
        <begin position="723"/>
        <end position="745"/>
    </location>
</feature>
<name>A0A423SJJ3_PENVA</name>
<keyword evidence="5" id="KW-0547">Nucleotide-binding</keyword>
<dbReference type="InterPro" id="IPR003439">
    <property type="entry name" value="ABC_transporter-like_ATP-bd"/>
</dbReference>
<dbReference type="PANTHER" id="PTHR48041:SF63">
    <property type="entry name" value="EARLY GENE AT 23, ISOFORM C"/>
    <property type="match status" value="1"/>
</dbReference>
<evidence type="ECO:0000313" key="12">
    <source>
        <dbReference type="EMBL" id="ROT64405.1"/>
    </source>
</evidence>
<dbReference type="PROSITE" id="PS50893">
    <property type="entry name" value="ABC_TRANSPORTER_2"/>
    <property type="match status" value="1"/>
</dbReference>
<keyword evidence="3" id="KW-0813">Transport</keyword>
<dbReference type="STRING" id="6689.A0A423SJJ3"/>
<feature type="transmembrane region" description="Helical" evidence="10">
    <location>
        <begin position="567"/>
        <end position="589"/>
    </location>
</feature>
<evidence type="ECO:0000259" key="11">
    <source>
        <dbReference type="PROSITE" id="PS50893"/>
    </source>
</evidence>
<dbReference type="InterPro" id="IPR043926">
    <property type="entry name" value="ABCG_dom"/>
</dbReference>
<dbReference type="InterPro" id="IPR027417">
    <property type="entry name" value="P-loop_NTPase"/>
</dbReference>
<dbReference type="GO" id="GO:0005886">
    <property type="term" value="C:plasma membrane"/>
    <property type="evidence" value="ECO:0007669"/>
    <property type="project" value="TreeGrafter"/>
</dbReference>
<dbReference type="GO" id="GO:0016887">
    <property type="term" value="F:ATP hydrolysis activity"/>
    <property type="evidence" value="ECO:0007669"/>
    <property type="project" value="InterPro"/>
</dbReference>
<dbReference type="PROSITE" id="PS00211">
    <property type="entry name" value="ABC_TRANSPORTER_1"/>
    <property type="match status" value="1"/>
</dbReference>
<dbReference type="EMBL" id="QCYY01003255">
    <property type="protein sequence ID" value="ROT64405.1"/>
    <property type="molecule type" value="Genomic_DNA"/>
</dbReference>
<evidence type="ECO:0000256" key="4">
    <source>
        <dbReference type="ARBA" id="ARBA00022692"/>
    </source>
</evidence>
<feature type="transmembrane region" description="Helical" evidence="10">
    <location>
        <begin position="609"/>
        <end position="628"/>
    </location>
</feature>
<dbReference type="SMART" id="SM00382">
    <property type="entry name" value="AAA"/>
    <property type="match status" value="1"/>
</dbReference>
<keyword evidence="8 10" id="KW-0472">Membrane</keyword>
<comment type="subcellular location">
    <subcellularLocation>
        <location evidence="1">Membrane</location>
        <topology evidence="1">Multi-pass membrane protein</topology>
    </subcellularLocation>
</comment>
<feature type="region of interest" description="Disordered" evidence="9">
    <location>
        <begin position="430"/>
        <end position="464"/>
    </location>
</feature>
<feature type="domain" description="ABC transporter" evidence="11">
    <location>
        <begin position="88"/>
        <end position="325"/>
    </location>
</feature>
<organism evidence="12 13">
    <name type="scientific">Penaeus vannamei</name>
    <name type="common">Whiteleg shrimp</name>
    <name type="synonym">Litopenaeus vannamei</name>
    <dbReference type="NCBI Taxonomy" id="6689"/>
    <lineage>
        <taxon>Eukaryota</taxon>
        <taxon>Metazoa</taxon>
        <taxon>Ecdysozoa</taxon>
        <taxon>Arthropoda</taxon>
        <taxon>Crustacea</taxon>
        <taxon>Multicrustacea</taxon>
        <taxon>Malacostraca</taxon>
        <taxon>Eumalacostraca</taxon>
        <taxon>Eucarida</taxon>
        <taxon>Decapoda</taxon>
        <taxon>Dendrobranchiata</taxon>
        <taxon>Penaeoidea</taxon>
        <taxon>Penaeidae</taxon>
        <taxon>Penaeus</taxon>
    </lineage>
</organism>
<dbReference type="PANTHER" id="PTHR48041">
    <property type="entry name" value="ABC TRANSPORTER G FAMILY MEMBER 28"/>
    <property type="match status" value="1"/>
</dbReference>
<dbReference type="GO" id="GO:0005524">
    <property type="term" value="F:ATP binding"/>
    <property type="evidence" value="ECO:0007669"/>
    <property type="project" value="UniProtKB-KW"/>
</dbReference>
<sequence>MLKTLSLHNLGSARGAPLATSRASRKLAEPLGEQQGPREHCPLGYRGPGQSGDGSPRADNISLILLSSREPSVATVSAGMPRRRPLQVEFNDVSLTVGKTPILNRLTGSCRPGEVLAIMGPSGSGKTSLLNTISGRLRATSGTITIGGEPLSKRHKRHMCYVLQQDVFFTDLTLRQTLMYTALLRLPDSMPYQEKMNHVDHILDILDLKRCQDTIIGNMLKRGLSGGEKKRANIACELLTNPSIMLLDEPTSGLDSSTAYNLITTLKQFAEKENKTVILTLHQPSSQIFYMLDSLLLLCNGQNAYFGDTRKVVEHFSRIGLPIAPHYNPADFILEVVKGSPEVQERVIQGANCPERGTTFNLSQNITIQTSPSIHSLYSKYLSLQDGHTTTGVEGEECPWDEDCNCQDQGYHAKCPAEVSVTITGSKKETSVFTKMGEEEDSGRSSWSEETESEASASSSSSEEYVDRQWPTSFLTQFKVLTQRNFCVARPFILSRLHWIQTLGLALIAGLLWFQAPRTEEALHDIQGWMFFSTTYWMLFMLFAALQSFPSEREVIMKERASGSYRVSAYYLAKMVGELPLTFTLPTFYMLISYPMMGGTHVLTFIKHLIVLLLNTLVAQSMGLLIGAICMDLQVGITVSALFTLFSQLFGGYLANKIPPWLSWAKYLSMVHYAFQNMNIIEFSDGTPVSCSLENSRFKSCGFNKSYIEVSEILDERGQTLPLWLNTTILIMFMLSARLLTYLMLRFLHRLK</sequence>
<evidence type="ECO:0000256" key="2">
    <source>
        <dbReference type="ARBA" id="ARBA00005814"/>
    </source>
</evidence>
<dbReference type="SUPFAM" id="SSF52540">
    <property type="entry name" value="P-loop containing nucleoside triphosphate hydrolases"/>
    <property type="match status" value="1"/>
</dbReference>
<dbReference type="Gene3D" id="3.40.50.300">
    <property type="entry name" value="P-loop containing nucleotide triphosphate hydrolases"/>
    <property type="match status" value="1"/>
</dbReference>
<reference evidence="12 13" key="1">
    <citation type="submission" date="2018-04" db="EMBL/GenBank/DDBJ databases">
        <authorList>
            <person name="Zhang X."/>
            <person name="Yuan J."/>
            <person name="Li F."/>
            <person name="Xiang J."/>
        </authorList>
    </citation>
    <scope>NUCLEOTIDE SEQUENCE [LARGE SCALE GENOMIC DNA]</scope>
    <source>
        <tissue evidence="12">Muscle</tissue>
    </source>
</reference>
<dbReference type="FunFam" id="3.40.50.300:FF:001276">
    <property type="entry name" value="Uncharacterized protein, isoform A"/>
    <property type="match status" value="1"/>
</dbReference>
<feature type="transmembrane region" description="Helical" evidence="10">
    <location>
        <begin position="493"/>
        <end position="514"/>
    </location>
</feature>
<evidence type="ECO:0000256" key="7">
    <source>
        <dbReference type="ARBA" id="ARBA00022989"/>
    </source>
</evidence>
<comment type="caution">
    <text evidence="12">The sequence shown here is derived from an EMBL/GenBank/DDBJ whole genome shotgun (WGS) entry which is preliminary data.</text>
</comment>
<evidence type="ECO:0000256" key="9">
    <source>
        <dbReference type="SAM" id="MobiDB-lite"/>
    </source>
</evidence>
<feature type="transmembrane region" description="Helical" evidence="10">
    <location>
        <begin position="635"/>
        <end position="655"/>
    </location>
</feature>
<keyword evidence="7 10" id="KW-1133">Transmembrane helix</keyword>
<dbReference type="OrthoDB" id="66620at2759"/>
<dbReference type="Proteomes" id="UP000283509">
    <property type="component" value="Unassembled WGS sequence"/>
</dbReference>
<evidence type="ECO:0000256" key="6">
    <source>
        <dbReference type="ARBA" id="ARBA00022840"/>
    </source>
</evidence>
<reference evidence="12 13" key="2">
    <citation type="submission" date="2019-01" db="EMBL/GenBank/DDBJ databases">
        <title>The decoding of complex shrimp genome reveals the adaptation for benthos swimmer, frequently molting mechanism and breeding impact on genome.</title>
        <authorList>
            <person name="Sun Y."/>
            <person name="Gao Y."/>
            <person name="Yu Y."/>
        </authorList>
    </citation>
    <scope>NUCLEOTIDE SEQUENCE [LARGE SCALE GENOMIC DNA]</scope>
    <source>
        <tissue evidence="12">Muscle</tissue>
    </source>
</reference>
<dbReference type="GO" id="GO:0140359">
    <property type="term" value="F:ABC-type transporter activity"/>
    <property type="evidence" value="ECO:0007669"/>
    <property type="project" value="InterPro"/>
</dbReference>
<dbReference type="AlphaFoldDB" id="A0A423SJJ3"/>
<dbReference type="InterPro" id="IPR050352">
    <property type="entry name" value="ABCG_transporters"/>
</dbReference>
<accession>A0A423SJJ3</accession>
<feature type="compositionally biased region" description="Low complexity" evidence="9">
    <location>
        <begin position="454"/>
        <end position="463"/>
    </location>
</feature>
<feature type="region of interest" description="Disordered" evidence="9">
    <location>
        <begin position="1"/>
        <end position="59"/>
    </location>
</feature>
<keyword evidence="13" id="KW-1185">Reference proteome</keyword>
<evidence type="ECO:0000256" key="1">
    <source>
        <dbReference type="ARBA" id="ARBA00004141"/>
    </source>
</evidence>
<gene>
    <name evidence="12" type="ORF">C7M84_017639</name>
</gene>
<dbReference type="Pfam" id="PF19055">
    <property type="entry name" value="ABC2_membrane_7"/>
    <property type="match status" value="1"/>
</dbReference>
<evidence type="ECO:0000256" key="5">
    <source>
        <dbReference type="ARBA" id="ARBA00022741"/>
    </source>
</evidence>
<dbReference type="Pfam" id="PF00005">
    <property type="entry name" value="ABC_tran"/>
    <property type="match status" value="1"/>
</dbReference>
<keyword evidence="6" id="KW-0067">ATP-binding</keyword>
<evidence type="ECO:0000256" key="8">
    <source>
        <dbReference type="ARBA" id="ARBA00023136"/>
    </source>
</evidence>